<dbReference type="PANTHER" id="PTHR32166:SF105">
    <property type="entry name" value="HAT DIMERIZATION DOMAIN-CONTAINING PROTEIN"/>
    <property type="match status" value="1"/>
</dbReference>
<dbReference type="Pfam" id="PF04937">
    <property type="entry name" value="DUF659"/>
    <property type="match status" value="1"/>
</dbReference>
<dbReference type="InterPro" id="IPR007021">
    <property type="entry name" value="DUF659"/>
</dbReference>
<feature type="domain" description="DUF659" evidence="2">
    <location>
        <begin position="63"/>
        <end position="213"/>
    </location>
</feature>
<evidence type="ECO:0000256" key="1">
    <source>
        <dbReference type="SAM" id="MobiDB-lite"/>
    </source>
</evidence>
<accession>A0A438BXL5</accession>
<organism evidence="3 4">
    <name type="scientific">Vitis vinifera</name>
    <name type="common">Grape</name>
    <dbReference type="NCBI Taxonomy" id="29760"/>
    <lineage>
        <taxon>Eukaryota</taxon>
        <taxon>Viridiplantae</taxon>
        <taxon>Streptophyta</taxon>
        <taxon>Embryophyta</taxon>
        <taxon>Tracheophyta</taxon>
        <taxon>Spermatophyta</taxon>
        <taxon>Magnoliopsida</taxon>
        <taxon>eudicotyledons</taxon>
        <taxon>Gunneridae</taxon>
        <taxon>Pentapetalae</taxon>
        <taxon>rosids</taxon>
        <taxon>Vitales</taxon>
        <taxon>Vitaceae</taxon>
        <taxon>Viteae</taxon>
        <taxon>Vitis</taxon>
    </lineage>
</organism>
<evidence type="ECO:0000313" key="3">
    <source>
        <dbReference type="EMBL" id="RVW15677.1"/>
    </source>
</evidence>
<evidence type="ECO:0000313" key="4">
    <source>
        <dbReference type="Proteomes" id="UP000288805"/>
    </source>
</evidence>
<sequence>MCPSKQKSIKSLFSTEGVKKVGKAISKFFLFNAIPFNAADSGPYYQSMIDTIAEAGPGIKGPTGYQIGNTYLEEEVQELEVYITTLKAKWPIYGCTIMCDGWSSRTRKPIIDFMIYCDRSMIYHSSVDTTNIPKTADYIFSLMDKVVEEVGEENVVQVVTDNEASFKAAGMLLMEKRKHLFWSPCAAHCIDLMLEDIGNMKQIKETLDQAKMITGFIYNSLKVVNLMKVFTKDRDLLRPGITCFATEFISLESLIRYEAGLKRMCTTNEWCEFNKDRSRKSVRDKVSNLILTDRFWKKAGEVQTIMELLVKVLKLVDQDKKPTLSIIYEAMDRAKLAIKASVKQWEKYWEVIDRRWEGQLHRHLHAAAYFLNPMFQYSKHFSNHPEIKVGLKEVIKRLEPDLDRQAKAINEVKLFVDGQGEFGSALTKKAINQSLPNEWIREGEEPILSSDNLDWLNKGLPTNEEGRERDVDSRHKGKASRTISSSSSSDDGDNRGSKRGGGTSGGNRGVGGTSEGIGGDGSTGGGYVSQVDPGMSWAQGGENYYATQDTDHGYRPGIWEQRKHLERLTTFPSDDDYSSGHDYHRSNHHRIDEHVQNLGIGSRPYFRGVDDRSYHNFRDCDSSSSTFSTNDFNQFPMMHPEGYSNTRTRASDSYGYDQSSSSSSIAYRGFGYYQAGVDPEQPSKPYFPDYGSSSQSSHPPYLSYEPLFQSYPHYGNCHPNLYARRRTDDDDDFEPPRHSTWN</sequence>
<gene>
    <name evidence="3" type="ORF">CK203_075319</name>
</gene>
<feature type="compositionally biased region" description="Low complexity" evidence="1">
    <location>
        <begin position="651"/>
        <end position="662"/>
    </location>
</feature>
<feature type="compositionally biased region" description="Low complexity" evidence="1">
    <location>
        <begin position="480"/>
        <end position="489"/>
    </location>
</feature>
<dbReference type="AlphaFoldDB" id="A0A438BXL5"/>
<evidence type="ECO:0000259" key="2">
    <source>
        <dbReference type="Pfam" id="PF04937"/>
    </source>
</evidence>
<dbReference type="SUPFAM" id="SSF53098">
    <property type="entry name" value="Ribonuclease H-like"/>
    <property type="match status" value="1"/>
</dbReference>
<protein>
    <recommendedName>
        <fullName evidence="2">DUF659 domain-containing protein</fullName>
    </recommendedName>
</protein>
<feature type="region of interest" description="Disordered" evidence="1">
    <location>
        <begin position="641"/>
        <end position="662"/>
    </location>
</feature>
<feature type="compositionally biased region" description="Basic and acidic residues" evidence="1">
    <location>
        <begin position="464"/>
        <end position="474"/>
    </location>
</feature>
<feature type="region of interest" description="Disordered" evidence="1">
    <location>
        <begin position="451"/>
        <end position="534"/>
    </location>
</feature>
<feature type="compositionally biased region" description="Gly residues" evidence="1">
    <location>
        <begin position="499"/>
        <end position="527"/>
    </location>
</feature>
<feature type="region of interest" description="Disordered" evidence="1">
    <location>
        <begin position="722"/>
        <end position="742"/>
    </location>
</feature>
<dbReference type="PANTHER" id="PTHR32166">
    <property type="entry name" value="OSJNBA0013A04.12 PROTEIN"/>
    <property type="match status" value="1"/>
</dbReference>
<dbReference type="EMBL" id="QGNW01002597">
    <property type="protein sequence ID" value="RVW15677.1"/>
    <property type="molecule type" value="Genomic_DNA"/>
</dbReference>
<dbReference type="Proteomes" id="UP000288805">
    <property type="component" value="Unassembled WGS sequence"/>
</dbReference>
<comment type="caution">
    <text evidence="3">The sequence shown here is derived from an EMBL/GenBank/DDBJ whole genome shotgun (WGS) entry which is preliminary data.</text>
</comment>
<proteinExistence type="predicted"/>
<reference evidence="3 4" key="1">
    <citation type="journal article" date="2018" name="PLoS Genet.">
        <title>Population sequencing reveals clonal diversity and ancestral inbreeding in the grapevine cultivar Chardonnay.</title>
        <authorList>
            <person name="Roach M.J."/>
            <person name="Johnson D.L."/>
            <person name="Bohlmann J."/>
            <person name="van Vuuren H.J."/>
            <person name="Jones S.J."/>
            <person name="Pretorius I.S."/>
            <person name="Schmidt S.A."/>
            <person name="Borneman A.R."/>
        </authorList>
    </citation>
    <scope>NUCLEOTIDE SEQUENCE [LARGE SCALE GENOMIC DNA]</scope>
    <source>
        <strain evidence="4">cv. Chardonnay</strain>
        <tissue evidence="3">Leaf</tissue>
    </source>
</reference>
<name>A0A438BXL5_VITVI</name>
<dbReference type="InterPro" id="IPR012337">
    <property type="entry name" value="RNaseH-like_sf"/>
</dbReference>